<dbReference type="InterPro" id="IPR027417">
    <property type="entry name" value="P-loop_NTPase"/>
</dbReference>
<protein>
    <submittedName>
        <fullName evidence="8">Aliphatic sulfonates import ATP-binding protein SsuB</fullName>
        <ecNumber evidence="8">3.6.3.-</ecNumber>
    </submittedName>
</protein>
<dbReference type="EC" id="3.6.3.-" evidence="8"/>
<dbReference type="GO" id="GO:0005524">
    <property type="term" value="F:ATP binding"/>
    <property type="evidence" value="ECO:0007669"/>
    <property type="project" value="UniProtKB-KW"/>
</dbReference>
<gene>
    <name evidence="8" type="primary">ssuB</name>
    <name evidence="8" type="ORF">LMG31841_04588</name>
</gene>
<keyword evidence="4" id="KW-0472">Membrane</keyword>
<evidence type="ECO:0000256" key="6">
    <source>
        <dbReference type="ARBA" id="ARBA00022840"/>
    </source>
</evidence>
<dbReference type="Proteomes" id="UP000789704">
    <property type="component" value="Unassembled WGS sequence"/>
</dbReference>
<keyword evidence="2" id="KW-0813">Transport</keyword>
<dbReference type="PROSITE" id="PS00211">
    <property type="entry name" value="ABC_TRANSPORTER_1"/>
    <property type="match status" value="1"/>
</dbReference>
<dbReference type="InterPro" id="IPR003439">
    <property type="entry name" value="ABC_transporter-like_ATP-bd"/>
</dbReference>
<dbReference type="Gene3D" id="3.40.50.300">
    <property type="entry name" value="P-loop containing nucleotide triphosphate hydrolases"/>
    <property type="match status" value="1"/>
</dbReference>
<dbReference type="AlphaFoldDB" id="A0A9N8S120"/>
<dbReference type="InterPro" id="IPR017871">
    <property type="entry name" value="ABC_transporter-like_CS"/>
</dbReference>
<dbReference type="PANTHER" id="PTHR42788">
    <property type="entry name" value="TAURINE IMPORT ATP-BINDING PROTEIN-RELATED"/>
    <property type="match status" value="1"/>
</dbReference>
<dbReference type="InterPro" id="IPR003593">
    <property type="entry name" value="AAA+_ATPase"/>
</dbReference>
<reference evidence="8" key="1">
    <citation type="submission" date="2021-04" db="EMBL/GenBank/DDBJ databases">
        <authorList>
            <person name="Vanwijnsberghe S."/>
        </authorList>
    </citation>
    <scope>NUCLEOTIDE SEQUENCE</scope>
    <source>
        <strain evidence="8">LMG 31841</strain>
    </source>
</reference>
<keyword evidence="6 8" id="KW-0067">ATP-binding</keyword>
<keyword evidence="8" id="KW-0378">Hydrolase</keyword>
<name>A0A9N8S120_9BURK</name>
<organism evidence="8 9">
    <name type="scientific">Paraburkholderia saeva</name>
    <dbReference type="NCBI Taxonomy" id="2777537"/>
    <lineage>
        <taxon>Bacteria</taxon>
        <taxon>Pseudomonadati</taxon>
        <taxon>Pseudomonadota</taxon>
        <taxon>Betaproteobacteria</taxon>
        <taxon>Burkholderiales</taxon>
        <taxon>Burkholderiaceae</taxon>
        <taxon>Paraburkholderia</taxon>
    </lineage>
</organism>
<comment type="similarity">
    <text evidence="1">Belongs to the ABC transporter superfamily.</text>
</comment>
<evidence type="ECO:0000256" key="2">
    <source>
        <dbReference type="ARBA" id="ARBA00022448"/>
    </source>
</evidence>
<evidence type="ECO:0000256" key="4">
    <source>
        <dbReference type="ARBA" id="ARBA00022519"/>
    </source>
</evidence>
<proteinExistence type="inferred from homology"/>
<dbReference type="RefSeq" id="WP_228881961.1">
    <property type="nucleotide sequence ID" value="NZ_CAJQYX010000001.1"/>
</dbReference>
<dbReference type="CDD" id="cd03293">
    <property type="entry name" value="ABC_NrtD_SsuB_transporters"/>
    <property type="match status" value="1"/>
</dbReference>
<dbReference type="GO" id="GO:0016887">
    <property type="term" value="F:ATP hydrolysis activity"/>
    <property type="evidence" value="ECO:0007669"/>
    <property type="project" value="InterPro"/>
</dbReference>
<evidence type="ECO:0000256" key="3">
    <source>
        <dbReference type="ARBA" id="ARBA00022475"/>
    </source>
</evidence>
<evidence type="ECO:0000256" key="5">
    <source>
        <dbReference type="ARBA" id="ARBA00022741"/>
    </source>
</evidence>
<keyword evidence="5" id="KW-0547">Nucleotide-binding</keyword>
<dbReference type="InterPro" id="IPR050166">
    <property type="entry name" value="ABC_transporter_ATP-bind"/>
</dbReference>
<evidence type="ECO:0000313" key="9">
    <source>
        <dbReference type="Proteomes" id="UP000789704"/>
    </source>
</evidence>
<evidence type="ECO:0000256" key="1">
    <source>
        <dbReference type="ARBA" id="ARBA00005417"/>
    </source>
</evidence>
<feature type="domain" description="ABC transporter" evidence="7">
    <location>
        <begin position="9"/>
        <end position="232"/>
    </location>
</feature>
<evidence type="ECO:0000313" key="8">
    <source>
        <dbReference type="EMBL" id="CAG4916560.1"/>
    </source>
</evidence>
<dbReference type="PROSITE" id="PS50893">
    <property type="entry name" value="ABC_TRANSPORTER_2"/>
    <property type="match status" value="1"/>
</dbReference>
<keyword evidence="3" id="KW-1003">Cell membrane</keyword>
<keyword evidence="9" id="KW-1185">Reference proteome</keyword>
<dbReference type="SUPFAM" id="SSF52540">
    <property type="entry name" value="P-loop containing nucleoside triphosphate hydrolases"/>
    <property type="match status" value="1"/>
</dbReference>
<evidence type="ECO:0000259" key="7">
    <source>
        <dbReference type="PROSITE" id="PS50893"/>
    </source>
</evidence>
<dbReference type="Pfam" id="PF00005">
    <property type="entry name" value="ABC_tran"/>
    <property type="match status" value="1"/>
</dbReference>
<accession>A0A9N8S120</accession>
<comment type="caution">
    <text evidence="8">The sequence shown here is derived from an EMBL/GenBank/DDBJ whole genome shotgun (WGS) entry which is preliminary data.</text>
</comment>
<sequence>MSASLAPLLDVRAIGKHYGERRILERVSLTIARGEIVTLVGPSGCGKSTLLRVLAGLDRDFDGEVLLDGATQRGPSSDIGVIFQEPRLLPWLTVADNVAFSAGPRRGSDPRAGELLAEVGLAANGSTLPKQLSGGMAQRVAIARGLFTRPDLLLLDEPFSAVDAITRNRLQDLLLSITLAHGTAALLVTHDLDEALYLSDRVLLMTASGQAGAGRIAREIVVAGTRPRDRRDVALAQIRAELLVELDRAAASLHV</sequence>
<dbReference type="EMBL" id="CAJQZC010000010">
    <property type="protein sequence ID" value="CAG4916560.1"/>
    <property type="molecule type" value="Genomic_DNA"/>
</dbReference>
<keyword evidence="4" id="KW-0997">Cell inner membrane</keyword>
<dbReference type="SMART" id="SM00382">
    <property type="entry name" value="AAA"/>
    <property type="match status" value="1"/>
</dbReference>
<dbReference type="PANTHER" id="PTHR42788:SF19">
    <property type="entry name" value="ALIPHATIC SULFONATES IMPORT ATP-BINDING PROTEIN SSUB 2"/>
    <property type="match status" value="1"/>
</dbReference>